<dbReference type="EMBL" id="CCYD01000468">
    <property type="protein sequence ID" value="CEG40085.1"/>
    <property type="molecule type" value="Genomic_DNA"/>
</dbReference>
<dbReference type="RefSeq" id="XP_024576454.1">
    <property type="nucleotide sequence ID" value="XM_024725705.1"/>
</dbReference>
<reference evidence="2" key="1">
    <citation type="submission" date="2014-09" db="EMBL/GenBank/DDBJ databases">
        <authorList>
            <person name="Sharma Rahul"/>
            <person name="Thines Marco"/>
        </authorList>
    </citation>
    <scope>NUCLEOTIDE SEQUENCE [LARGE SCALE GENOMIC DNA]</scope>
</reference>
<dbReference type="AlphaFoldDB" id="A0A0P1AH79"/>
<evidence type="ECO:0000313" key="1">
    <source>
        <dbReference type="EMBL" id="CEG40085.1"/>
    </source>
</evidence>
<evidence type="ECO:0000313" key="2">
    <source>
        <dbReference type="Proteomes" id="UP000054928"/>
    </source>
</evidence>
<accession>A0A0P1AH79</accession>
<name>A0A0P1AH79_PLAHL</name>
<keyword evidence="2" id="KW-1185">Reference proteome</keyword>
<proteinExistence type="predicted"/>
<protein>
    <submittedName>
        <fullName evidence="1">Uncharacterized protein</fullName>
    </submittedName>
</protein>
<dbReference type="GeneID" id="36405360"/>
<dbReference type="Proteomes" id="UP000054928">
    <property type="component" value="Unassembled WGS sequence"/>
</dbReference>
<sequence length="93" mass="10565">MSARVSTFRFKHGCGDLCEPRRANRFSGFEGALRVLELNTGGALGPFSSSRVDRRNEITKYQLGGLPRPEFRWAGSRKSVYVQSHQPVHTRRE</sequence>
<organism evidence="1 2">
    <name type="scientific">Plasmopara halstedii</name>
    <name type="common">Downy mildew of sunflower</name>
    <dbReference type="NCBI Taxonomy" id="4781"/>
    <lineage>
        <taxon>Eukaryota</taxon>
        <taxon>Sar</taxon>
        <taxon>Stramenopiles</taxon>
        <taxon>Oomycota</taxon>
        <taxon>Peronosporomycetes</taxon>
        <taxon>Peronosporales</taxon>
        <taxon>Peronosporaceae</taxon>
        <taxon>Plasmopara</taxon>
    </lineage>
</organism>